<protein>
    <recommendedName>
        <fullName evidence="3">F-box domain-containing protein</fullName>
    </recommendedName>
</protein>
<dbReference type="AlphaFoldDB" id="A0A9P5Z649"/>
<dbReference type="OrthoDB" id="2928352at2759"/>
<dbReference type="Proteomes" id="UP000807469">
    <property type="component" value="Unassembled WGS sequence"/>
</dbReference>
<keyword evidence="2" id="KW-1185">Reference proteome</keyword>
<organism evidence="1 2">
    <name type="scientific">Pholiota conissans</name>
    <dbReference type="NCBI Taxonomy" id="109636"/>
    <lineage>
        <taxon>Eukaryota</taxon>
        <taxon>Fungi</taxon>
        <taxon>Dikarya</taxon>
        <taxon>Basidiomycota</taxon>
        <taxon>Agaricomycotina</taxon>
        <taxon>Agaricomycetes</taxon>
        <taxon>Agaricomycetidae</taxon>
        <taxon>Agaricales</taxon>
        <taxon>Agaricineae</taxon>
        <taxon>Strophariaceae</taxon>
        <taxon>Pholiota</taxon>
    </lineage>
</organism>
<dbReference type="EMBL" id="MU155188">
    <property type="protein sequence ID" value="KAF9480785.1"/>
    <property type="molecule type" value="Genomic_DNA"/>
</dbReference>
<comment type="caution">
    <text evidence="1">The sequence shown here is derived from an EMBL/GenBank/DDBJ whole genome shotgun (WGS) entry which is preliminary data.</text>
</comment>
<evidence type="ECO:0000313" key="1">
    <source>
        <dbReference type="EMBL" id="KAF9480785.1"/>
    </source>
</evidence>
<accession>A0A9P5Z649</accession>
<evidence type="ECO:0000313" key="2">
    <source>
        <dbReference type="Proteomes" id="UP000807469"/>
    </source>
</evidence>
<dbReference type="SUPFAM" id="SSF52047">
    <property type="entry name" value="RNI-like"/>
    <property type="match status" value="1"/>
</dbReference>
<proteinExistence type="predicted"/>
<gene>
    <name evidence="1" type="ORF">BDN70DRAFT_583910</name>
</gene>
<evidence type="ECO:0008006" key="3">
    <source>
        <dbReference type="Google" id="ProtNLM"/>
    </source>
</evidence>
<name>A0A9P5Z649_9AGAR</name>
<sequence length="412" mass="46970">MTGIQSLPLEIIDDIIENSALTDDKKLSNVKACALTCRIFHFCSRKQIFANVTLNSRKGPPRLLQELLTTTPAIGECVRKLKFSLFVYDDKELSSPEFPELLKKFTQVRHLVISNASTAFVVWDAIPRGIRDILHRIMHLPTFQYLQFICVQNFPWRSLADCATLKRLHLDSTLAGTAPIFPASATTPSLPLINLREYNMDFQTVQITRKIFGFDGPPVFDIRHLKRMFAFCHDSPSVVLTREMLKKTSQLTFLHLRTFEGCCPGLSLMLSPVLLSLKKFDFLDPTANKTPDYIDVFIDEFESIRGQHNVLEELDISIYLDIPRDSASALIVKEKLGALDKTLDTSGWMSLKTVSIDIVELPNHSLKSDDFIPSQPREFFPVLSSDKRCRVQFLPHKPGRMEKLMDIQNLRI</sequence>
<reference evidence="1" key="1">
    <citation type="submission" date="2020-11" db="EMBL/GenBank/DDBJ databases">
        <authorList>
            <consortium name="DOE Joint Genome Institute"/>
            <person name="Ahrendt S."/>
            <person name="Riley R."/>
            <person name="Andreopoulos W."/>
            <person name="Labutti K."/>
            <person name="Pangilinan J."/>
            <person name="Ruiz-Duenas F.J."/>
            <person name="Barrasa J.M."/>
            <person name="Sanchez-Garcia M."/>
            <person name="Camarero S."/>
            <person name="Miyauchi S."/>
            <person name="Serrano A."/>
            <person name="Linde D."/>
            <person name="Babiker R."/>
            <person name="Drula E."/>
            <person name="Ayuso-Fernandez I."/>
            <person name="Pacheco R."/>
            <person name="Padilla G."/>
            <person name="Ferreira P."/>
            <person name="Barriuso J."/>
            <person name="Kellner H."/>
            <person name="Castanera R."/>
            <person name="Alfaro M."/>
            <person name="Ramirez L."/>
            <person name="Pisabarro A.G."/>
            <person name="Kuo A."/>
            <person name="Tritt A."/>
            <person name="Lipzen A."/>
            <person name="He G."/>
            <person name="Yan M."/>
            <person name="Ng V."/>
            <person name="Cullen D."/>
            <person name="Martin F."/>
            <person name="Rosso M.-N."/>
            <person name="Henrissat B."/>
            <person name="Hibbett D."/>
            <person name="Martinez A.T."/>
            <person name="Grigoriev I.V."/>
        </authorList>
    </citation>
    <scope>NUCLEOTIDE SEQUENCE</scope>
    <source>
        <strain evidence="1">CIRM-BRFM 674</strain>
    </source>
</reference>